<keyword evidence="2" id="KW-0812">Transmembrane</keyword>
<dbReference type="EMBL" id="QZAO01000656">
    <property type="protein sequence ID" value="THW60983.1"/>
    <property type="molecule type" value="Genomic_DNA"/>
</dbReference>
<dbReference type="Proteomes" id="UP000308802">
    <property type="component" value="Unassembled WGS sequence"/>
</dbReference>
<feature type="compositionally biased region" description="Low complexity" evidence="1">
    <location>
        <begin position="458"/>
        <end position="474"/>
    </location>
</feature>
<keyword evidence="2" id="KW-0472">Membrane</keyword>
<protein>
    <submittedName>
        <fullName evidence="3">Uncharacterized protein</fullName>
    </submittedName>
</protein>
<organism evidence="3 4">
    <name type="scientific">Aureobasidium pullulans</name>
    <name type="common">Black yeast</name>
    <name type="synonym">Pullularia pullulans</name>
    <dbReference type="NCBI Taxonomy" id="5580"/>
    <lineage>
        <taxon>Eukaryota</taxon>
        <taxon>Fungi</taxon>
        <taxon>Dikarya</taxon>
        <taxon>Ascomycota</taxon>
        <taxon>Pezizomycotina</taxon>
        <taxon>Dothideomycetes</taxon>
        <taxon>Dothideomycetidae</taxon>
        <taxon>Dothideales</taxon>
        <taxon>Saccotheciaceae</taxon>
        <taxon>Aureobasidium</taxon>
    </lineage>
</organism>
<sequence length="474" mass="53653">MRVTSLIHKVPTPTFSYNVTREYPYKWFTPVAIVGGILLIALFSAINFFSTAYIMVSTTTNFPKEVEGGRWSGPFGNLFMSKTQPECRDAVFPVGSSFFTNHGLFSWQPTAIWQHETWYNRPASQVNVSDWGIKVMAEVYCTFANSDAQTTMVTYYDPLAASEIDQEGWLGSAKSDYWSLSLLLAFYEEALIVLSEQTIQNSVYGDQGSRYNLSGGYIHFRSFWAFQNITDEKLFSNVSWAFFDYAKADKLVGSVDGGLKNLKQNATWPNIWPPIDRLARAMYGAVSIDLGLNNMTTGRRTLVYDDDTLEYWTANFSDIANRSAQGIKDFNKNSYIKLTPFEPNVSSIERDESPPAVIDTSYSCQERRLKSHLNIFISILVADLVLLRAAWSLYNLIVGYYLKDRHPESNVCDDCLARKGEDEARATAPVLPEITKMDNSDEHTIELYEFGPGSPPAQQDDQQSLQSLLTHRRV</sequence>
<feature type="transmembrane region" description="Helical" evidence="2">
    <location>
        <begin position="27"/>
        <end position="49"/>
    </location>
</feature>
<reference evidence="3 4" key="1">
    <citation type="submission" date="2018-10" db="EMBL/GenBank/DDBJ databases">
        <title>Fifty Aureobasidium pullulans genomes reveal a recombining polyextremotolerant generalist.</title>
        <authorList>
            <person name="Gostincar C."/>
            <person name="Turk M."/>
            <person name="Zajc J."/>
            <person name="Gunde-Cimerman N."/>
        </authorList>
    </citation>
    <scope>NUCLEOTIDE SEQUENCE [LARGE SCALE GENOMIC DNA]</scope>
    <source>
        <strain evidence="3 4">EXF-10659</strain>
    </source>
</reference>
<proteinExistence type="predicted"/>
<evidence type="ECO:0000256" key="1">
    <source>
        <dbReference type="SAM" id="MobiDB-lite"/>
    </source>
</evidence>
<dbReference type="AlphaFoldDB" id="A0A4S9L6A4"/>
<evidence type="ECO:0000256" key="2">
    <source>
        <dbReference type="SAM" id="Phobius"/>
    </source>
</evidence>
<evidence type="ECO:0000313" key="4">
    <source>
        <dbReference type="Proteomes" id="UP000308802"/>
    </source>
</evidence>
<name>A0A4S9L6A4_AURPU</name>
<keyword evidence="2" id="KW-1133">Transmembrane helix</keyword>
<comment type="caution">
    <text evidence="3">The sequence shown here is derived from an EMBL/GenBank/DDBJ whole genome shotgun (WGS) entry which is preliminary data.</text>
</comment>
<gene>
    <name evidence="3" type="ORF">D6D19_10028</name>
</gene>
<evidence type="ECO:0000313" key="3">
    <source>
        <dbReference type="EMBL" id="THW60983.1"/>
    </source>
</evidence>
<accession>A0A4S9L6A4</accession>
<feature type="region of interest" description="Disordered" evidence="1">
    <location>
        <begin position="449"/>
        <end position="474"/>
    </location>
</feature>